<feature type="transmembrane region" description="Helical" evidence="1">
    <location>
        <begin position="169"/>
        <end position="187"/>
    </location>
</feature>
<sequence length="496" mass="56277">MLLKTIRHNQRLAERRSPIYDKNRYAKALVYVFVAFWAAYLAFIGVSLSFAFKEVRHLEAYDMMNGGLTIFLFIDFLVRFMLPLPSQEIKPYLLLPIPKQQIMNTLLLQTGLKLFNLFWLFLFVPFGFLTVARYFGISGMAGYALGIWLLTVMNAYWSVLARTLIRSHVIWILLPVLLYAGLLVAELATGGGVSSASMWLGDAMIRWNPLAFLSVLAAIVLLWYLNSSVQHKAIYNELARKEDTRVKHVRQFGWLDKFGETGEFMRLEMKLITRNKATSANFKTLTVCIVLFAAMLFGMTSDDEQAQSPFMVYFYCVYCFCSYGVAILSRIMAYEGNYLDGIMARKGSLYNLLKGKYYMHCLLLAVPLACLLPSCIWSSLPFAYVMGQLFFTAGITLPMLMCLAIFNDKTAPLTASLWGKGQWNTAYQSVTVAVALFLPILLSKVLPIVVGDAAGNWICLAAGLGGMIMQPVWLKAIYRQIMKRRYHTMESLRNTR</sequence>
<dbReference type="Pfam" id="PF18940">
    <property type="entry name" value="DUF5687"/>
    <property type="match status" value="1"/>
</dbReference>
<feature type="transmembrane region" description="Helical" evidence="1">
    <location>
        <begin position="312"/>
        <end position="336"/>
    </location>
</feature>
<evidence type="ECO:0000313" key="2">
    <source>
        <dbReference type="EMBL" id="MBU3855313.1"/>
    </source>
</evidence>
<protein>
    <recommendedName>
        <fullName evidence="4">Transmembrane protein</fullName>
    </recommendedName>
</protein>
<feature type="transmembrane region" description="Helical" evidence="1">
    <location>
        <begin position="105"/>
        <end position="128"/>
    </location>
</feature>
<dbReference type="AlphaFoldDB" id="A0A948X4H9"/>
<keyword evidence="1" id="KW-0472">Membrane</keyword>
<feature type="transmembrane region" description="Helical" evidence="1">
    <location>
        <begin position="207"/>
        <end position="225"/>
    </location>
</feature>
<feature type="transmembrane region" description="Helical" evidence="1">
    <location>
        <begin position="386"/>
        <end position="406"/>
    </location>
</feature>
<evidence type="ECO:0008006" key="4">
    <source>
        <dbReference type="Google" id="ProtNLM"/>
    </source>
</evidence>
<keyword evidence="1" id="KW-1133">Transmembrane helix</keyword>
<keyword evidence="1" id="KW-0812">Transmembrane</keyword>
<reference evidence="2" key="2">
    <citation type="submission" date="2021-04" db="EMBL/GenBank/DDBJ databases">
        <authorList>
            <person name="Gilroy R."/>
        </authorList>
    </citation>
    <scope>NUCLEOTIDE SEQUENCE</scope>
    <source>
        <strain evidence="2">8470</strain>
    </source>
</reference>
<feature type="transmembrane region" description="Helical" evidence="1">
    <location>
        <begin position="357"/>
        <end position="380"/>
    </location>
</feature>
<feature type="transmembrane region" description="Helical" evidence="1">
    <location>
        <begin position="454"/>
        <end position="474"/>
    </location>
</feature>
<dbReference type="Proteomes" id="UP000784286">
    <property type="component" value="Unassembled WGS sequence"/>
</dbReference>
<feature type="transmembrane region" description="Helical" evidence="1">
    <location>
        <begin position="134"/>
        <end position="157"/>
    </location>
</feature>
<accession>A0A948X4H9</accession>
<reference evidence="2" key="1">
    <citation type="journal article" date="2021" name="PeerJ">
        <title>Extensive microbial diversity within the chicken gut microbiome revealed by metagenomics and culture.</title>
        <authorList>
            <person name="Gilroy R."/>
            <person name="Ravi A."/>
            <person name="Getino M."/>
            <person name="Pursley I."/>
            <person name="Horton D.L."/>
            <person name="Alikhan N.F."/>
            <person name="Baker D."/>
            <person name="Gharbi K."/>
            <person name="Hall N."/>
            <person name="Watson M."/>
            <person name="Adriaenssens E.M."/>
            <person name="Foster-Nyarko E."/>
            <person name="Jarju S."/>
            <person name="Secka A."/>
            <person name="Antonio M."/>
            <person name="Oren A."/>
            <person name="Chaudhuri R.R."/>
            <person name="La Ragione R."/>
            <person name="Hildebrand F."/>
            <person name="Pallen M.J."/>
        </authorList>
    </citation>
    <scope>NUCLEOTIDE SEQUENCE</scope>
    <source>
        <strain evidence="2">8470</strain>
    </source>
</reference>
<dbReference type="InterPro" id="IPR043742">
    <property type="entry name" value="DUF5687"/>
</dbReference>
<feature type="transmembrane region" description="Helical" evidence="1">
    <location>
        <begin position="28"/>
        <end position="52"/>
    </location>
</feature>
<feature type="transmembrane region" description="Helical" evidence="1">
    <location>
        <begin position="426"/>
        <end position="442"/>
    </location>
</feature>
<feature type="transmembrane region" description="Helical" evidence="1">
    <location>
        <begin position="64"/>
        <end position="84"/>
    </location>
</feature>
<evidence type="ECO:0000313" key="3">
    <source>
        <dbReference type="Proteomes" id="UP000784286"/>
    </source>
</evidence>
<gene>
    <name evidence="2" type="ORF">H9928_01915</name>
</gene>
<name>A0A948X4H9_9BACT</name>
<evidence type="ECO:0000256" key="1">
    <source>
        <dbReference type="SAM" id="Phobius"/>
    </source>
</evidence>
<feature type="transmembrane region" description="Helical" evidence="1">
    <location>
        <begin position="280"/>
        <end position="300"/>
    </location>
</feature>
<comment type="caution">
    <text evidence="2">The sequence shown here is derived from an EMBL/GenBank/DDBJ whole genome shotgun (WGS) entry which is preliminary data.</text>
</comment>
<organism evidence="2 3">
    <name type="scientific">Candidatus Phocaeicola excrementipullorum</name>
    <dbReference type="NCBI Taxonomy" id="2838731"/>
    <lineage>
        <taxon>Bacteria</taxon>
        <taxon>Pseudomonadati</taxon>
        <taxon>Bacteroidota</taxon>
        <taxon>Bacteroidia</taxon>
        <taxon>Bacteroidales</taxon>
        <taxon>Bacteroidaceae</taxon>
        <taxon>Phocaeicola</taxon>
    </lineage>
</organism>
<proteinExistence type="predicted"/>
<dbReference type="EMBL" id="JAHLFJ010000021">
    <property type="protein sequence ID" value="MBU3855313.1"/>
    <property type="molecule type" value="Genomic_DNA"/>
</dbReference>